<gene>
    <name evidence="2" type="ORF">FBEOM_12123</name>
</gene>
<proteinExistence type="predicted"/>
<protein>
    <submittedName>
        <fullName evidence="2">Uncharacterized protein</fullName>
    </submittedName>
</protein>
<organism evidence="2 3">
    <name type="scientific">Fusarium beomiforme</name>
    <dbReference type="NCBI Taxonomy" id="44412"/>
    <lineage>
        <taxon>Eukaryota</taxon>
        <taxon>Fungi</taxon>
        <taxon>Dikarya</taxon>
        <taxon>Ascomycota</taxon>
        <taxon>Pezizomycotina</taxon>
        <taxon>Sordariomycetes</taxon>
        <taxon>Hypocreomycetidae</taxon>
        <taxon>Hypocreales</taxon>
        <taxon>Nectriaceae</taxon>
        <taxon>Fusarium</taxon>
        <taxon>Fusarium burgessii species complex</taxon>
    </lineage>
</organism>
<feature type="region of interest" description="Disordered" evidence="1">
    <location>
        <begin position="71"/>
        <end position="91"/>
    </location>
</feature>
<feature type="region of interest" description="Disordered" evidence="1">
    <location>
        <begin position="142"/>
        <end position="259"/>
    </location>
</feature>
<evidence type="ECO:0000313" key="3">
    <source>
        <dbReference type="Proteomes" id="UP000730481"/>
    </source>
</evidence>
<name>A0A9P5DQY7_9HYPO</name>
<feature type="compositionally biased region" description="Low complexity" evidence="1">
    <location>
        <begin position="158"/>
        <end position="175"/>
    </location>
</feature>
<keyword evidence="3" id="KW-1185">Reference proteome</keyword>
<reference evidence="2" key="2">
    <citation type="submission" date="2020-02" db="EMBL/GenBank/DDBJ databases">
        <title>Identification and distribution of gene clusters putatively required for synthesis of sphingolipid metabolism inhibitors in phylogenetically diverse species of the filamentous fungus Fusarium.</title>
        <authorList>
            <person name="Kim H.-S."/>
            <person name="Busman M."/>
            <person name="Brown D.W."/>
            <person name="Divon H."/>
            <person name="Uhlig S."/>
            <person name="Proctor R.H."/>
        </authorList>
    </citation>
    <scope>NUCLEOTIDE SEQUENCE</scope>
    <source>
        <strain evidence="2">NRRL 25174</strain>
    </source>
</reference>
<feature type="compositionally biased region" description="Low complexity" evidence="1">
    <location>
        <begin position="71"/>
        <end position="87"/>
    </location>
</feature>
<evidence type="ECO:0000256" key="1">
    <source>
        <dbReference type="SAM" id="MobiDB-lite"/>
    </source>
</evidence>
<reference evidence="2" key="1">
    <citation type="journal article" date="2017" name="Mycologia">
        <title>Fusarium algeriense, sp. nov., a novel toxigenic crown rot pathogen of durum wheat from Algeria is nested in the Fusarium burgessii species complex.</title>
        <authorList>
            <person name="Laraba I."/>
            <person name="Keddad A."/>
            <person name="Boureghda H."/>
            <person name="Abdallah N."/>
            <person name="Vaughan M.M."/>
            <person name="Proctor R.H."/>
            <person name="Busman M."/>
            <person name="O'Donnell K."/>
        </authorList>
    </citation>
    <scope>NUCLEOTIDE SEQUENCE</scope>
    <source>
        <strain evidence="2">NRRL 25174</strain>
    </source>
</reference>
<evidence type="ECO:0000313" key="2">
    <source>
        <dbReference type="EMBL" id="KAF4334046.1"/>
    </source>
</evidence>
<sequence length="259" mass="28062">MSIYNQNPDDYPLEDALLCQGLNTYVHATPSPYLIERRLGFNEEEVGHAIDAESLSPRTAAMVELIAVPLNPEPSSELSDEPSSSEASELERCLTNAPLHPDQPVNTELEPTAVEMAAQPNLREPAPSPELLLLYPYPNDPVAPVKAEPEPESESELTETAARPPSPVISESEPSLYEIPAYPGIPISQQPRPPVLRIRDIPARRGQLVPLRRASALQNSRPGYSSWAEPDVSPTGTAAATSKPRLDGFRTPATGARAP</sequence>
<dbReference type="Proteomes" id="UP000730481">
    <property type="component" value="Unassembled WGS sequence"/>
</dbReference>
<accession>A0A9P5DQY7</accession>
<dbReference type="EMBL" id="PVQB02000735">
    <property type="protein sequence ID" value="KAF4334046.1"/>
    <property type="molecule type" value="Genomic_DNA"/>
</dbReference>
<comment type="caution">
    <text evidence="2">The sequence shown here is derived from an EMBL/GenBank/DDBJ whole genome shotgun (WGS) entry which is preliminary data.</text>
</comment>
<dbReference type="AlphaFoldDB" id="A0A9P5DQY7"/>